<dbReference type="CDD" id="cd07185">
    <property type="entry name" value="OmpA_C-like"/>
    <property type="match status" value="1"/>
</dbReference>
<evidence type="ECO:0000256" key="1">
    <source>
        <dbReference type="PROSITE-ProRule" id="PRU00473"/>
    </source>
</evidence>
<dbReference type="RefSeq" id="WP_379820530.1">
    <property type="nucleotide sequence ID" value="NZ_JBHUMD010000008.1"/>
</dbReference>
<dbReference type="Pfam" id="PF00691">
    <property type="entry name" value="OmpA"/>
    <property type="match status" value="2"/>
</dbReference>
<sequence length="251" mass="28115">MKQILPLILFYCLSANAQEQYTVYFETGKDSLNKVYSSDLQNWMDWHKGVNVVKVQGFADRVGKTVANDSLSWRRANTIVALLEKNGVTLDEKIVVQGLGEIGKDQSELLNRKAVIWFDKTKPKITTLEKQVKKAKVGSRITLNKLVFERNSGRALPGSSTQLNNLVGIMQANPNMKIDIQGHICCNADDPKNLGLLRARTVYNHLINAGVDKSRVTYQSFGSTRPIYPIPEKNAVEAEANRRVEIEVIAN</sequence>
<feature type="chain" id="PRO_5045537207" evidence="2">
    <location>
        <begin position="18"/>
        <end position="251"/>
    </location>
</feature>
<dbReference type="InterPro" id="IPR006665">
    <property type="entry name" value="OmpA-like"/>
</dbReference>
<feature type="domain" description="OmpA-like" evidence="3">
    <location>
        <begin position="137"/>
        <end position="251"/>
    </location>
</feature>
<evidence type="ECO:0000259" key="3">
    <source>
        <dbReference type="PROSITE" id="PS51123"/>
    </source>
</evidence>
<dbReference type="PANTHER" id="PTHR30329:SF21">
    <property type="entry name" value="LIPOPROTEIN YIAD-RELATED"/>
    <property type="match status" value="1"/>
</dbReference>
<comment type="caution">
    <text evidence="4">The sequence shown here is derived from an EMBL/GenBank/DDBJ whole genome shotgun (WGS) entry which is preliminary data.</text>
</comment>
<protein>
    <submittedName>
        <fullName evidence="4">OmpA family protein</fullName>
    </submittedName>
</protein>
<feature type="signal peptide" evidence="2">
    <location>
        <begin position="1"/>
        <end position="17"/>
    </location>
</feature>
<dbReference type="InterPro" id="IPR050330">
    <property type="entry name" value="Bact_OuterMem_StrucFunc"/>
</dbReference>
<proteinExistence type="predicted"/>
<keyword evidence="5" id="KW-1185">Reference proteome</keyword>
<keyword evidence="2" id="KW-0732">Signal</keyword>
<reference evidence="5" key="1">
    <citation type="journal article" date="2019" name="Int. J. Syst. Evol. Microbiol.">
        <title>The Global Catalogue of Microorganisms (GCM) 10K type strain sequencing project: providing services to taxonomists for standard genome sequencing and annotation.</title>
        <authorList>
            <consortium name="The Broad Institute Genomics Platform"/>
            <consortium name="The Broad Institute Genome Sequencing Center for Infectious Disease"/>
            <person name="Wu L."/>
            <person name="Ma J."/>
        </authorList>
    </citation>
    <scope>NUCLEOTIDE SEQUENCE [LARGE SCALE GENOMIC DNA]</scope>
    <source>
        <strain evidence="5">KCTC 42107</strain>
    </source>
</reference>
<dbReference type="InterPro" id="IPR036737">
    <property type="entry name" value="OmpA-like_sf"/>
</dbReference>
<dbReference type="Gene3D" id="3.30.1330.60">
    <property type="entry name" value="OmpA-like domain"/>
    <property type="match status" value="2"/>
</dbReference>
<dbReference type="PANTHER" id="PTHR30329">
    <property type="entry name" value="STATOR ELEMENT OF FLAGELLAR MOTOR COMPLEX"/>
    <property type="match status" value="1"/>
</dbReference>
<accession>A0ABW5NSG6</accession>
<evidence type="ECO:0000313" key="5">
    <source>
        <dbReference type="Proteomes" id="UP001597480"/>
    </source>
</evidence>
<dbReference type="EMBL" id="JBHUMD010000008">
    <property type="protein sequence ID" value="MFD2602031.1"/>
    <property type="molecule type" value="Genomic_DNA"/>
</dbReference>
<keyword evidence="1" id="KW-0472">Membrane</keyword>
<evidence type="ECO:0000313" key="4">
    <source>
        <dbReference type="EMBL" id="MFD2602031.1"/>
    </source>
</evidence>
<dbReference type="PROSITE" id="PS51123">
    <property type="entry name" value="OMPA_2"/>
    <property type="match status" value="1"/>
</dbReference>
<name>A0ABW5NSG6_9FLAO</name>
<gene>
    <name evidence="4" type="ORF">ACFSR3_08180</name>
</gene>
<dbReference type="Proteomes" id="UP001597480">
    <property type="component" value="Unassembled WGS sequence"/>
</dbReference>
<organism evidence="4 5">
    <name type="scientific">Flavobacterium suzhouense</name>
    <dbReference type="NCBI Taxonomy" id="1529638"/>
    <lineage>
        <taxon>Bacteria</taxon>
        <taxon>Pseudomonadati</taxon>
        <taxon>Bacteroidota</taxon>
        <taxon>Flavobacteriia</taxon>
        <taxon>Flavobacteriales</taxon>
        <taxon>Flavobacteriaceae</taxon>
        <taxon>Flavobacterium</taxon>
    </lineage>
</organism>
<evidence type="ECO:0000256" key="2">
    <source>
        <dbReference type="SAM" id="SignalP"/>
    </source>
</evidence>
<dbReference type="SUPFAM" id="SSF103088">
    <property type="entry name" value="OmpA-like"/>
    <property type="match status" value="2"/>
</dbReference>